<comment type="caution">
    <text evidence="1">The sequence shown here is derived from an EMBL/GenBank/DDBJ whole genome shotgun (WGS) entry which is preliminary data.</text>
</comment>
<organism evidence="1 2">
    <name type="scientific">Canariomyces notabilis</name>
    <dbReference type="NCBI Taxonomy" id="2074819"/>
    <lineage>
        <taxon>Eukaryota</taxon>
        <taxon>Fungi</taxon>
        <taxon>Dikarya</taxon>
        <taxon>Ascomycota</taxon>
        <taxon>Pezizomycotina</taxon>
        <taxon>Sordariomycetes</taxon>
        <taxon>Sordariomycetidae</taxon>
        <taxon>Sordariales</taxon>
        <taxon>Chaetomiaceae</taxon>
        <taxon>Canariomyces</taxon>
    </lineage>
</organism>
<proteinExistence type="predicted"/>
<accession>A0AAN6YX76</accession>
<dbReference type="GeneID" id="89933477"/>
<dbReference type="Proteomes" id="UP001302812">
    <property type="component" value="Unassembled WGS sequence"/>
</dbReference>
<evidence type="ECO:0000313" key="2">
    <source>
        <dbReference type="Proteomes" id="UP001302812"/>
    </source>
</evidence>
<dbReference type="RefSeq" id="XP_064674980.1">
    <property type="nucleotide sequence ID" value="XM_064809353.1"/>
</dbReference>
<evidence type="ECO:0000313" key="1">
    <source>
        <dbReference type="EMBL" id="KAK4117410.1"/>
    </source>
</evidence>
<reference evidence="1" key="2">
    <citation type="submission" date="2023-05" db="EMBL/GenBank/DDBJ databases">
        <authorList>
            <consortium name="Lawrence Berkeley National Laboratory"/>
            <person name="Steindorff A."/>
            <person name="Hensen N."/>
            <person name="Bonometti L."/>
            <person name="Westerberg I."/>
            <person name="Brannstrom I.O."/>
            <person name="Guillou S."/>
            <person name="Cros-Aarteil S."/>
            <person name="Calhoun S."/>
            <person name="Haridas S."/>
            <person name="Kuo A."/>
            <person name="Mondo S."/>
            <person name="Pangilinan J."/>
            <person name="Riley R."/>
            <person name="Labutti K."/>
            <person name="Andreopoulos B."/>
            <person name="Lipzen A."/>
            <person name="Chen C."/>
            <person name="Yanf M."/>
            <person name="Daum C."/>
            <person name="Ng V."/>
            <person name="Clum A."/>
            <person name="Ohm R."/>
            <person name="Martin F."/>
            <person name="Silar P."/>
            <person name="Natvig D."/>
            <person name="Lalanne C."/>
            <person name="Gautier V."/>
            <person name="Ament-Velasquez S.L."/>
            <person name="Kruys A."/>
            <person name="Hutchinson M.I."/>
            <person name="Powell A.J."/>
            <person name="Barry K."/>
            <person name="Miller A.N."/>
            <person name="Grigoriev I.V."/>
            <person name="Debuchy R."/>
            <person name="Gladieux P."/>
            <person name="Thoren M.H."/>
            <person name="Johannesson H."/>
        </authorList>
    </citation>
    <scope>NUCLEOTIDE SEQUENCE</scope>
    <source>
        <strain evidence="1">CBS 508.74</strain>
    </source>
</reference>
<dbReference type="EMBL" id="MU853332">
    <property type="protein sequence ID" value="KAK4117410.1"/>
    <property type="molecule type" value="Genomic_DNA"/>
</dbReference>
<dbReference type="AlphaFoldDB" id="A0AAN6YX76"/>
<sequence>MEGNLNRHVDGGPRYLYSSVHVSRFPVPGPFRRGLVPPPPFLDPNDGISWAAKAKSCRGKRIPLAFMVCLVNLVPRLMQPPPMAPTWLILGTVSSSRKPPGIASGV</sequence>
<protein>
    <submittedName>
        <fullName evidence="1">Uncharacterized protein</fullName>
    </submittedName>
</protein>
<reference evidence="1" key="1">
    <citation type="journal article" date="2023" name="Mol. Phylogenet. Evol.">
        <title>Genome-scale phylogeny and comparative genomics of the fungal order Sordariales.</title>
        <authorList>
            <person name="Hensen N."/>
            <person name="Bonometti L."/>
            <person name="Westerberg I."/>
            <person name="Brannstrom I.O."/>
            <person name="Guillou S."/>
            <person name="Cros-Aarteil S."/>
            <person name="Calhoun S."/>
            <person name="Haridas S."/>
            <person name="Kuo A."/>
            <person name="Mondo S."/>
            <person name="Pangilinan J."/>
            <person name="Riley R."/>
            <person name="LaButti K."/>
            <person name="Andreopoulos B."/>
            <person name="Lipzen A."/>
            <person name="Chen C."/>
            <person name="Yan M."/>
            <person name="Daum C."/>
            <person name="Ng V."/>
            <person name="Clum A."/>
            <person name="Steindorff A."/>
            <person name="Ohm R.A."/>
            <person name="Martin F."/>
            <person name="Silar P."/>
            <person name="Natvig D.O."/>
            <person name="Lalanne C."/>
            <person name="Gautier V."/>
            <person name="Ament-Velasquez S.L."/>
            <person name="Kruys A."/>
            <person name="Hutchinson M.I."/>
            <person name="Powell A.J."/>
            <person name="Barry K."/>
            <person name="Miller A.N."/>
            <person name="Grigoriev I.V."/>
            <person name="Debuchy R."/>
            <person name="Gladieux P."/>
            <person name="Hiltunen Thoren M."/>
            <person name="Johannesson H."/>
        </authorList>
    </citation>
    <scope>NUCLEOTIDE SEQUENCE</scope>
    <source>
        <strain evidence="1">CBS 508.74</strain>
    </source>
</reference>
<gene>
    <name evidence="1" type="ORF">N656DRAFT_35519</name>
</gene>
<keyword evidence="2" id="KW-1185">Reference proteome</keyword>
<name>A0AAN6YX76_9PEZI</name>